<keyword evidence="3" id="KW-0804">Transcription</keyword>
<dbReference type="RefSeq" id="WP_068572181.1">
    <property type="nucleotide sequence ID" value="NZ_LSRF01000056.1"/>
</dbReference>
<dbReference type="InterPro" id="IPR036390">
    <property type="entry name" value="WH_DNA-bd_sf"/>
</dbReference>
<name>A0A138A7V1_9ACTN</name>
<dbReference type="Proteomes" id="UP000070258">
    <property type="component" value="Unassembled WGS sequence"/>
</dbReference>
<dbReference type="Gene3D" id="1.10.10.10">
    <property type="entry name" value="Winged helix-like DNA-binding domain superfamily/Winged helix DNA-binding domain"/>
    <property type="match status" value="1"/>
</dbReference>
<keyword evidence="1" id="KW-0805">Transcription regulation</keyword>
<evidence type="ECO:0000256" key="2">
    <source>
        <dbReference type="ARBA" id="ARBA00023125"/>
    </source>
</evidence>
<dbReference type="CDD" id="cd00090">
    <property type="entry name" value="HTH_ARSR"/>
    <property type="match status" value="1"/>
</dbReference>
<proteinExistence type="predicted"/>
<dbReference type="PANTHER" id="PTHR33204">
    <property type="entry name" value="TRANSCRIPTIONAL REGULATOR, MARR FAMILY"/>
    <property type="match status" value="1"/>
</dbReference>
<comment type="caution">
    <text evidence="5">The sequence shown here is derived from an EMBL/GenBank/DDBJ whole genome shotgun (WGS) entry which is preliminary data.</text>
</comment>
<accession>A0A138A7V1</accession>
<organism evidence="5 6">
    <name type="scientific">Tsukamurella pseudospumae</name>
    <dbReference type="NCBI Taxonomy" id="239498"/>
    <lineage>
        <taxon>Bacteria</taxon>
        <taxon>Bacillati</taxon>
        <taxon>Actinomycetota</taxon>
        <taxon>Actinomycetes</taxon>
        <taxon>Mycobacteriales</taxon>
        <taxon>Tsukamurellaceae</taxon>
        <taxon>Tsukamurella</taxon>
    </lineage>
</organism>
<protein>
    <submittedName>
        <fullName evidence="5">HxlR family transcriptional regulator</fullName>
    </submittedName>
</protein>
<dbReference type="STRING" id="239498.AXK60_10595"/>
<dbReference type="PROSITE" id="PS51118">
    <property type="entry name" value="HTH_HXLR"/>
    <property type="match status" value="1"/>
</dbReference>
<evidence type="ECO:0000256" key="1">
    <source>
        <dbReference type="ARBA" id="ARBA00023015"/>
    </source>
</evidence>
<keyword evidence="2" id="KW-0238">DNA-binding</keyword>
<dbReference type="InterPro" id="IPR036388">
    <property type="entry name" value="WH-like_DNA-bd_sf"/>
</dbReference>
<dbReference type="InterPro" id="IPR002577">
    <property type="entry name" value="HTH_HxlR"/>
</dbReference>
<dbReference type="InterPro" id="IPR011991">
    <property type="entry name" value="ArsR-like_HTH"/>
</dbReference>
<dbReference type="OrthoDB" id="370168at2"/>
<evidence type="ECO:0000313" key="6">
    <source>
        <dbReference type="Proteomes" id="UP000070258"/>
    </source>
</evidence>
<dbReference type="PANTHER" id="PTHR33204:SF37">
    <property type="entry name" value="HTH-TYPE TRANSCRIPTIONAL REGULATOR YODB"/>
    <property type="match status" value="1"/>
</dbReference>
<evidence type="ECO:0000256" key="3">
    <source>
        <dbReference type="ARBA" id="ARBA00023163"/>
    </source>
</evidence>
<evidence type="ECO:0000259" key="4">
    <source>
        <dbReference type="PROSITE" id="PS51118"/>
    </source>
</evidence>
<dbReference type="EMBL" id="LSRF01000056">
    <property type="protein sequence ID" value="KXP06521.1"/>
    <property type="molecule type" value="Genomic_DNA"/>
</dbReference>
<feature type="domain" description="HTH hxlR-type" evidence="4">
    <location>
        <begin position="24"/>
        <end position="122"/>
    </location>
</feature>
<dbReference type="SUPFAM" id="SSF46785">
    <property type="entry name" value="Winged helix' DNA-binding domain"/>
    <property type="match status" value="1"/>
</dbReference>
<reference evidence="6" key="1">
    <citation type="submission" date="2016-02" db="EMBL/GenBank/DDBJ databases">
        <authorList>
            <person name="Wen L."/>
            <person name="He K."/>
            <person name="Yang H."/>
        </authorList>
    </citation>
    <scope>NUCLEOTIDE SEQUENCE [LARGE SCALE GENOMIC DNA]</scope>
    <source>
        <strain evidence="6">JCM 15929</strain>
    </source>
</reference>
<dbReference type="GO" id="GO:0003677">
    <property type="term" value="F:DNA binding"/>
    <property type="evidence" value="ECO:0007669"/>
    <property type="project" value="UniProtKB-KW"/>
</dbReference>
<dbReference type="Pfam" id="PF01638">
    <property type="entry name" value="HxlR"/>
    <property type="match status" value="1"/>
</dbReference>
<gene>
    <name evidence="5" type="ORF">AXK60_10595</name>
</gene>
<sequence>MPTLTAAQRREIERLEYDAFLAQCPSRQLLDQLSSKWVTLLLCALHERPHRYSELAREVAGVSQKMLTQTLRTLERDGLITRSVEATVPVTVTYSITDLGESLFVVVQHLKRWAESNMPAVHRAREAYDEAVLAPTTR</sequence>
<evidence type="ECO:0000313" key="5">
    <source>
        <dbReference type="EMBL" id="KXP06521.1"/>
    </source>
</evidence>
<dbReference type="AlphaFoldDB" id="A0A138A7V1"/>